<dbReference type="GO" id="GO:0016787">
    <property type="term" value="F:hydrolase activity"/>
    <property type="evidence" value="ECO:0007669"/>
    <property type="project" value="UniProtKB-KW"/>
</dbReference>
<dbReference type="InterPro" id="IPR051013">
    <property type="entry name" value="MBL_superfamily_lactonases"/>
</dbReference>
<dbReference type="AlphaFoldDB" id="A0A4R4ZQR8"/>
<comment type="similarity">
    <text evidence="1">Belongs to the metallo-beta-lactamase superfamily.</text>
</comment>
<keyword evidence="2" id="KW-0479">Metal-binding</keyword>
<keyword evidence="3 6" id="KW-0378">Hydrolase</keyword>
<evidence type="ECO:0000259" key="5">
    <source>
        <dbReference type="SMART" id="SM00849"/>
    </source>
</evidence>
<feature type="domain" description="Metallo-beta-lactamase" evidence="5">
    <location>
        <begin position="11"/>
        <end position="184"/>
    </location>
</feature>
<evidence type="ECO:0000313" key="7">
    <source>
        <dbReference type="Proteomes" id="UP000294513"/>
    </source>
</evidence>
<dbReference type="SMART" id="SM00849">
    <property type="entry name" value="Lactamase_B"/>
    <property type="match status" value="1"/>
</dbReference>
<evidence type="ECO:0000256" key="4">
    <source>
        <dbReference type="ARBA" id="ARBA00022833"/>
    </source>
</evidence>
<proteinExistence type="inferred from homology"/>
<name>A0A4R4ZQR8_9ACTN</name>
<evidence type="ECO:0000256" key="3">
    <source>
        <dbReference type="ARBA" id="ARBA00022801"/>
    </source>
</evidence>
<protein>
    <submittedName>
        <fullName evidence="6">MBL fold metallo-hydrolase</fullName>
    </submittedName>
</protein>
<sequence length="213" mass="22670">MEGMAGAGEMPAWLAALGIEPGDVDRIVQTHLHSDHCGWLIKDDEGGLTFPNATVHVNEREVAYWSGDEVDAIAFNRGTTAPVRARLRAVADAGRLHTFDGELELSEEITVLPTPGHTPGHVSVVVASGGETAILAGDLLHHPVHVEHPHWLPSVDHDPAESVRSRERIAALAADRKAVILAPHFPIPTVVGVDRGPGGQVRTVVGHDTEDAT</sequence>
<dbReference type="InterPro" id="IPR001279">
    <property type="entry name" value="Metallo-B-lactamas"/>
</dbReference>
<evidence type="ECO:0000256" key="2">
    <source>
        <dbReference type="ARBA" id="ARBA00022723"/>
    </source>
</evidence>
<dbReference type="OrthoDB" id="5177904at2"/>
<accession>A0A4R4ZQR8</accession>
<dbReference type="GO" id="GO:0046872">
    <property type="term" value="F:metal ion binding"/>
    <property type="evidence" value="ECO:0007669"/>
    <property type="project" value="UniProtKB-KW"/>
</dbReference>
<organism evidence="6 7">
    <name type="scientific">Actinomadura rubrisoli</name>
    <dbReference type="NCBI Taxonomy" id="2530368"/>
    <lineage>
        <taxon>Bacteria</taxon>
        <taxon>Bacillati</taxon>
        <taxon>Actinomycetota</taxon>
        <taxon>Actinomycetes</taxon>
        <taxon>Streptosporangiales</taxon>
        <taxon>Thermomonosporaceae</taxon>
        <taxon>Actinomadura</taxon>
    </lineage>
</organism>
<evidence type="ECO:0000313" key="6">
    <source>
        <dbReference type="EMBL" id="TDD61318.1"/>
    </source>
</evidence>
<evidence type="ECO:0000256" key="1">
    <source>
        <dbReference type="ARBA" id="ARBA00007749"/>
    </source>
</evidence>
<dbReference type="SUPFAM" id="SSF56281">
    <property type="entry name" value="Metallo-hydrolase/oxidoreductase"/>
    <property type="match status" value="1"/>
</dbReference>
<dbReference type="EMBL" id="SMKU01000572">
    <property type="protein sequence ID" value="TDD61318.1"/>
    <property type="molecule type" value="Genomic_DNA"/>
</dbReference>
<dbReference type="PANTHER" id="PTHR42978">
    <property type="entry name" value="QUORUM-QUENCHING LACTONASE YTNP-RELATED-RELATED"/>
    <property type="match status" value="1"/>
</dbReference>
<keyword evidence="7" id="KW-1185">Reference proteome</keyword>
<dbReference type="Gene3D" id="3.60.15.10">
    <property type="entry name" value="Ribonuclease Z/Hydroxyacylglutathione hydrolase-like"/>
    <property type="match status" value="1"/>
</dbReference>
<gene>
    <name evidence="6" type="ORF">E1298_45465</name>
</gene>
<comment type="caution">
    <text evidence="6">The sequence shown here is derived from an EMBL/GenBank/DDBJ whole genome shotgun (WGS) entry which is preliminary data.</text>
</comment>
<dbReference type="InterPro" id="IPR036866">
    <property type="entry name" value="RibonucZ/Hydroxyglut_hydro"/>
</dbReference>
<keyword evidence="4" id="KW-0862">Zinc</keyword>
<dbReference type="Proteomes" id="UP000294513">
    <property type="component" value="Unassembled WGS sequence"/>
</dbReference>
<reference evidence="6 7" key="1">
    <citation type="submission" date="2019-03" db="EMBL/GenBank/DDBJ databases">
        <title>Draft genome sequences of novel Actinobacteria.</title>
        <authorList>
            <person name="Sahin N."/>
            <person name="Ay H."/>
            <person name="Saygin H."/>
        </authorList>
    </citation>
    <scope>NUCLEOTIDE SEQUENCE [LARGE SCALE GENOMIC DNA]</scope>
    <source>
        <strain evidence="6 7">H3C3</strain>
    </source>
</reference>
<dbReference type="Pfam" id="PF00753">
    <property type="entry name" value="Lactamase_B"/>
    <property type="match status" value="1"/>
</dbReference>
<dbReference type="PANTHER" id="PTHR42978:SF6">
    <property type="entry name" value="QUORUM-QUENCHING LACTONASE YTNP-RELATED"/>
    <property type="match status" value="1"/>
</dbReference>